<dbReference type="AlphaFoldDB" id="A0AAN9I646"/>
<gene>
    <name evidence="2" type="ORF">RIF29_27972</name>
</gene>
<sequence>MLQNAFFSLSLTRSLFLQLPSKSPNPLSLSLSLSFSIATLLRRLRPSLRRNLRRLLHPPTAAAAAAAPFNHHTIPNHHNLQFSTGIDQLDSDQAHSGAVSEDEFAASWAA</sequence>
<evidence type="ECO:0000313" key="2">
    <source>
        <dbReference type="EMBL" id="KAK7261656.1"/>
    </source>
</evidence>
<organism evidence="2 3">
    <name type="scientific">Crotalaria pallida</name>
    <name type="common">Smooth rattlebox</name>
    <name type="synonym">Crotalaria striata</name>
    <dbReference type="NCBI Taxonomy" id="3830"/>
    <lineage>
        <taxon>Eukaryota</taxon>
        <taxon>Viridiplantae</taxon>
        <taxon>Streptophyta</taxon>
        <taxon>Embryophyta</taxon>
        <taxon>Tracheophyta</taxon>
        <taxon>Spermatophyta</taxon>
        <taxon>Magnoliopsida</taxon>
        <taxon>eudicotyledons</taxon>
        <taxon>Gunneridae</taxon>
        <taxon>Pentapetalae</taxon>
        <taxon>rosids</taxon>
        <taxon>fabids</taxon>
        <taxon>Fabales</taxon>
        <taxon>Fabaceae</taxon>
        <taxon>Papilionoideae</taxon>
        <taxon>50 kb inversion clade</taxon>
        <taxon>genistoids sensu lato</taxon>
        <taxon>core genistoids</taxon>
        <taxon>Crotalarieae</taxon>
        <taxon>Crotalaria</taxon>
    </lineage>
</organism>
<comment type="caution">
    <text evidence="2">The sequence shown here is derived from an EMBL/GenBank/DDBJ whole genome shotgun (WGS) entry which is preliminary data.</text>
</comment>
<evidence type="ECO:0000256" key="1">
    <source>
        <dbReference type="SAM" id="MobiDB-lite"/>
    </source>
</evidence>
<protein>
    <submittedName>
        <fullName evidence="2">Uncharacterized protein</fullName>
    </submittedName>
</protein>
<dbReference type="Proteomes" id="UP001372338">
    <property type="component" value="Unassembled WGS sequence"/>
</dbReference>
<proteinExistence type="predicted"/>
<reference evidence="2 3" key="1">
    <citation type="submission" date="2024-01" db="EMBL/GenBank/DDBJ databases">
        <title>The genomes of 5 underutilized Papilionoideae crops provide insights into root nodulation and disease resistanc.</title>
        <authorList>
            <person name="Yuan L."/>
        </authorList>
    </citation>
    <scope>NUCLEOTIDE SEQUENCE [LARGE SCALE GENOMIC DNA]</scope>
    <source>
        <strain evidence="2">ZHUSHIDOU_FW_LH</strain>
        <tissue evidence="2">Leaf</tissue>
    </source>
</reference>
<evidence type="ECO:0000313" key="3">
    <source>
        <dbReference type="Proteomes" id="UP001372338"/>
    </source>
</evidence>
<accession>A0AAN9I646</accession>
<dbReference type="EMBL" id="JAYWIO010000005">
    <property type="protein sequence ID" value="KAK7261656.1"/>
    <property type="molecule type" value="Genomic_DNA"/>
</dbReference>
<feature type="region of interest" description="Disordered" evidence="1">
    <location>
        <begin position="91"/>
        <end position="110"/>
    </location>
</feature>
<keyword evidence="3" id="KW-1185">Reference proteome</keyword>
<name>A0AAN9I646_CROPI</name>